<evidence type="ECO:0000256" key="1">
    <source>
        <dbReference type="SAM" id="MobiDB-lite"/>
    </source>
</evidence>
<reference evidence="4" key="1">
    <citation type="journal article" date="2017" name="Plant J.">
        <title>The pomegranate (Punica granatum L.) genome and the genomics of punicalagin biosynthesis.</title>
        <authorList>
            <person name="Qin G."/>
            <person name="Xu C."/>
            <person name="Ming R."/>
            <person name="Tang H."/>
            <person name="Guyot R."/>
            <person name="Kramer E.M."/>
            <person name="Hu Y."/>
            <person name="Yi X."/>
            <person name="Qi Y."/>
            <person name="Xu X."/>
            <person name="Gao Z."/>
            <person name="Pan H."/>
            <person name="Jian J."/>
            <person name="Tian Y."/>
            <person name="Yue Z."/>
            <person name="Xu Y."/>
        </authorList>
    </citation>
    <scope>NUCLEOTIDE SEQUENCE [LARGE SCALE GENOMIC DNA]</scope>
    <source>
        <strain evidence="4">cv. Dabenzi</strain>
    </source>
</reference>
<dbReference type="Proteomes" id="UP000197138">
    <property type="component" value="Unassembled WGS sequence"/>
</dbReference>
<reference evidence="2" key="2">
    <citation type="submission" date="2017-06" db="EMBL/GenBank/DDBJ databases">
        <title>The pomegranate genome and the genomics of punicalagin biosynthesis.</title>
        <authorList>
            <person name="Xu C."/>
        </authorList>
    </citation>
    <scope>NUCLEOTIDE SEQUENCE [LARGE SCALE GENOMIC DNA]</scope>
    <source>
        <tissue evidence="2">Fresh leaf</tissue>
    </source>
</reference>
<keyword evidence="5" id="KW-1185">Reference proteome</keyword>
<evidence type="ECO:0000313" key="5">
    <source>
        <dbReference type="Proteomes" id="UP000233551"/>
    </source>
</evidence>
<sequence length="82" mass="9375">MASNTVVTCSSPNEQKDGELRNSNCSDFDLRSPRIQQIVKDQLELKARNLVMMERDRSVRMQAAYLSWKKKNGFPPTRAALC</sequence>
<feature type="compositionally biased region" description="Polar residues" evidence="1">
    <location>
        <begin position="1"/>
        <end position="13"/>
    </location>
</feature>
<dbReference type="EMBL" id="MTKT01006206">
    <property type="protein sequence ID" value="OWM63109.1"/>
    <property type="molecule type" value="Genomic_DNA"/>
</dbReference>
<dbReference type="EMBL" id="PGOL01000861">
    <property type="protein sequence ID" value="PKI63960.1"/>
    <property type="molecule type" value="Genomic_DNA"/>
</dbReference>
<evidence type="ECO:0000313" key="3">
    <source>
        <dbReference type="EMBL" id="PKI63960.1"/>
    </source>
</evidence>
<name>A0A218VS24_PUNGR</name>
<comment type="caution">
    <text evidence="2">The sequence shown here is derived from an EMBL/GenBank/DDBJ whole genome shotgun (WGS) entry which is preliminary data.</text>
</comment>
<accession>A0A218VS24</accession>
<proteinExistence type="predicted"/>
<dbReference type="AlphaFoldDB" id="A0A218VS24"/>
<organism evidence="2 4">
    <name type="scientific">Punica granatum</name>
    <name type="common">Pomegranate</name>
    <dbReference type="NCBI Taxonomy" id="22663"/>
    <lineage>
        <taxon>Eukaryota</taxon>
        <taxon>Viridiplantae</taxon>
        <taxon>Streptophyta</taxon>
        <taxon>Embryophyta</taxon>
        <taxon>Tracheophyta</taxon>
        <taxon>Spermatophyta</taxon>
        <taxon>Magnoliopsida</taxon>
        <taxon>eudicotyledons</taxon>
        <taxon>Gunneridae</taxon>
        <taxon>Pentapetalae</taxon>
        <taxon>rosids</taxon>
        <taxon>malvids</taxon>
        <taxon>Myrtales</taxon>
        <taxon>Lythraceae</taxon>
        <taxon>Punica</taxon>
    </lineage>
</organism>
<dbReference type="Proteomes" id="UP000233551">
    <property type="component" value="Unassembled WGS sequence"/>
</dbReference>
<evidence type="ECO:0000313" key="2">
    <source>
        <dbReference type="EMBL" id="OWM63109.1"/>
    </source>
</evidence>
<evidence type="ECO:0000313" key="4">
    <source>
        <dbReference type="Proteomes" id="UP000197138"/>
    </source>
</evidence>
<gene>
    <name evidence="2" type="ORF">CDL15_Pgr008025</name>
    <name evidence="3" type="ORF">CRG98_015636</name>
</gene>
<protein>
    <submittedName>
        <fullName evidence="2">Uncharacterized protein</fullName>
    </submittedName>
</protein>
<feature type="region of interest" description="Disordered" evidence="1">
    <location>
        <begin position="1"/>
        <end position="26"/>
    </location>
</feature>
<reference evidence="3 5" key="3">
    <citation type="submission" date="2017-11" db="EMBL/GenBank/DDBJ databases">
        <title>De-novo sequencing of pomegranate (Punica granatum L.) genome.</title>
        <authorList>
            <person name="Akparov Z."/>
            <person name="Amiraslanov A."/>
            <person name="Hajiyeva S."/>
            <person name="Abbasov M."/>
            <person name="Kaur K."/>
            <person name="Hamwieh A."/>
            <person name="Solovyev V."/>
            <person name="Salamov A."/>
            <person name="Braich B."/>
            <person name="Kosarev P."/>
            <person name="Mahmoud A."/>
            <person name="Hajiyev E."/>
            <person name="Babayeva S."/>
            <person name="Izzatullayeva V."/>
            <person name="Mammadov A."/>
            <person name="Mammadov A."/>
            <person name="Sharifova S."/>
            <person name="Ojaghi J."/>
            <person name="Eynullazada K."/>
            <person name="Bayramov B."/>
            <person name="Abdulazimova A."/>
            <person name="Shahmuradov I."/>
        </authorList>
    </citation>
    <scope>NUCLEOTIDE SEQUENCE [LARGE SCALE GENOMIC DNA]</scope>
    <source>
        <strain evidence="3">AG2017</strain>
        <strain evidence="5">cv. AG2017</strain>
        <tissue evidence="3">Leaf</tissue>
    </source>
</reference>